<keyword evidence="1" id="KW-0378">Hydrolase</keyword>
<dbReference type="SUPFAM" id="SSF81923">
    <property type="entry name" value="Double Clp-N motif"/>
    <property type="match status" value="1"/>
</dbReference>
<keyword evidence="1" id="KW-0645">Protease</keyword>
<sequence length="184" mass="19949">MFERFTRDARVAVMLAQEEARDLNARVIGPEHVLLGVLQSADDALGAVLDGFGLTAEGVRARLKADDSGFDDEAEALRAIGIDLHAVRDAVNASFGPDAFDDALQRSGRRRRRRGHLSFSRDAKKVLEIALREALAHKGREIRAEHLVLALLRGGDRATVGLIAEHVYPAQLRAAVAALLDQAA</sequence>
<dbReference type="AlphaFoldDB" id="A0A7I7Y2L4"/>
<keyword evidence="2" id="KW-1185">Reference proteome</keyword>
<dbReference type="RefSeq" id="WP_085156177.1">
    <property type="nucleotide sequence ID" value="NZ_AP022612.1"/>
</dbReference>
<dbReference type="OrthoDB" id="3628183at2"/>
<reference evidence="1" key="1">
    <citation type="journal article" date="2019" name="Emerg. Microbes Infect.">
        <title>Comprehensive subspecies identification of 175 nontuberculous mycobacteria species based on 7547 genomic profiles.</title>
        <authorList>
            <person name="Matsumoto Y."/>
            <person name="Kinjo T."/>
            <person name="Motooka D."/>
            <person name="Nabeya D."/>
            <person name="Jung N."/>
            <person name="Uechi K."/>
            <person name="Horii T."/>
            <person name="Iida T."/>
            <person name="Fujita J."/>
            <person name="Nakamura S."/>
        </authorList>
    </citation>
    <scope>NUCLEOTIDE SEQUENCE [LARGE SCALE GENOMIC DNA]</scope>
    <source>
        <strain evidence="1">JCM 13671</strain>
    </source>
</reference>
<dbReference type="InterPro" id="IPR036628">
    <property type="entry name" value="Clp_N_dom_sf"/>
</dbReference>
<dbReference type="GO" id="GO:0006508">
    <property type="term" value="P:proteolysis"/>
    <property type="evidence" value="ECO:0007669"/>
    <property type="project" value="UniProtKB-KW"/>
</dbReference>
<evidence type="ECO:0000313" key="1">
    <source>
        <dbReference type="EMBL" id="BBZ35383.1"/>
    </source>
</evidence>
<protein>
    <submittedName>
        <fullName evidence="1">Clp protease</fullName>
    </submittedName>
</protein>
<dbReference type="EMBL" id="AP022612">
    <property type="protein sequence ID" value="BBZ35383.1"/>
    <property type="molecule type" value="Genomic_DNA"/>
</dbReference>
<dbReference type="Pfam" id="PF02861">
    <property type="entry name" value="Clp_N"/>
    <property type="match status" value="2"/>
</dbReference>
<dbReference type="Gene3D" id="1.10.1780.10">
    <property type="entry name" value="Clp, N-terminal domain"/>
    <property type="match status" value="2"/>
</dbReference>
<dbReference type="Proteomes" id="UP000466931">
    <property type="component" value="Chromosome"/>
</dbReference>
<gene>
    <name evidence="1" type="ORF">MCNF_39880</name>
</gene>
<dbReference type="InterPro" id="IPR004176">
    <property type="entry name" value="Clp_R_N"/>
</dbReference>
<accession>A0A7I7Y2L4</accession>
<name>A0A7I7Y2L4_9MYCO</name>
<reference evidence="1" key="2">
    <citation type="submission" date="2020-02" db="EMBL/GenBank/DDBJ databases">
        <authorList>
            <person name="Matsumoto Y."/>
            <person name="Motooka D."/>
            <person name="Nakamura S."/>
        </authorList>
    </citation>
    <scope>NUCLEOTIDE SEQUENCE</scope>
    <source>
        <strain evidence="1">JCM 13671</strain>
    </source>
</reference>
<evidence type="ECO:0000313" key="2">
    <source>
        <dbReference type="Proteomes" id="UP000466931"/>
    </source>
</evidence>
<dbReference type="PROSITE" id="PS51903">
    <property type="entry name" value="CLP_R"/>
    <property type="match status" value="1"/>
</dbReference>
<proteinExistence type="predicted"/>
<organism evidence="1 2">
    <name type="scientific">Mycolicibacterium confluentis</name>
    <dbReference type="NCBI Taxonomy" id="28047"/>
    <lineage>
        <taxon>Bacteria</taxon>
        <taxon>Bacillati</taxon>
        <taxon>Actinomycetota</taxon>
        <taxon>Actinomycetes</taxon>
        <taxon>Mycobacteriales</taxon>
        <taxon>Mycobacteriaceae</taxon>
        <taxon>Mycolicibacterium</taxon>
    </lineage>
</organism>
<dbReference type="GO" id="GO:0008233">
    <property type="term" value="F:peptidase activity"/>
    <property type="evidence" value="ECO:0007669"/>
    <property type="project" value="UniProtKB-KW"/>
</dbReference>